<evidence type="ECO:0000313" key="1">
    <source>
        <dbReference type="EMBL" id="JAD97426.1"/>
    </source>
</evidence>
<proteinExistence type="predicted"/>
<organism evidence="1">
    <name type="scientific">Arundo donax</name>
    <name type="common">Giant reed</name>
    <name type="synonym">Donax arundinaceus</name>
    <dbReference type="NCBI Taxonomy" id="35708"/>
    <lineage>
        <taxon>Eukaryota</taxon>
        <taxon>Viridiplantae</taxon>
        <taxon>Streptophyta</taxon>
        <taxon>Embryophyta</taxon>
        <taxon>Tracheophyta</taxon>
        <taxon>Spermatophyta</taxon>
        <taxon>Magnoliopsida</taxon>
        <taxon>Liliopsida</taxon>
        <taxon>Poales</taxon>
        <taxon>Poaceae</taxon>
        <taxon>PACMAD clade</taxon>
        <taxon>Arundinoideae</taxon>
        <taxon>Arundineae</taxon>
        <taxon>Arundo</taxon>
    </lineage>
</organism>
<dbReference type="EMBL" id="GBRH01200469">
    <property type="protein sequence ID" value="JAD97426.1"/>
    <property type="molecule type" value="Transcribed_RNA"/>
</dbReference>
<reference evidence="1" key="1">
    <citation type="submission" date="2014-09" db="EMBL/GenBank/DDBJ databases">
        <authorList>
            <person name="Magalhaes I.L.F."/>
            <person name="Oliveira U."/>
            <person name="Santos F.R."/>
            <person name="Vidigal T.H.D.A."/>
            <person name="Brescovit A.D."/>
            <person name="Santos A.J."/>
        </authorList>
    </citation>
    <scope>NUCLEOTIDE SEQUENCE</scope>
    <source>
        <tissue evidence="1">Shoot tissue taken approximately 20 cm above the soil surface</tissue>
    </source>
</reference>
<reference evidence="1" key="2">
    <citation type="journal article" date="2015" name="Data Brief">
        <title>Shoot transcriptome of the giant reed, Arundo donax.</title>
        <authorList>
            <person name="Barrero R.A."/>
            <person name="Guerrero F.D."/>
            <person name="Moolhuijzen P."/>
            <person name="Goolsby J.A."/>
            <person name="Tidwell J."/>
            <person name="Bellgard S.E."/>
            <person name="Bellgard M.I."/>
        </authorList>
    </citation>
    <scope>NUCLEOTIDE SEQUENCE</scope>
    <source>
        <tissue evidence="1">Shoot tissue taken approximately 20 cm above the soil surface</tissue>
    </source>
</reference>
<name>A0A0A9EBK1_ARUDO</name>
<protein>
    <submittedName>
        <fullName evidence="1">Uncharacterized protein</fullName>
    </submittedName>
</protein>
<accession>A0A0A9EBK1</accession>
<dbReference type="AlphaFoldDB" id="A0A0A9EBK1"/>
<sequence>MQESKPKTEGLIKSNTVAYTIYTL</sequence>